<dbReference type="EMBL" id="JAINUG010000440">
    <property type="protein sequence ID" value="KAJ8371631.1"/>
    <property type="molecule type" value="Genomic_DNA"/>
</dbReference>
<comment type="caution">
    <text evidence="2">The sequence shown here is derived from an EMBL/GenBank/DDBJ whole genome shotgun (WGS) entry which is preliminary data.</text>
</comment>
<keyword evidence="3" id="KW-1185">Reference proteome</keyword>
<accession>A0AAD7R813</accession>
<evidence type="ECO:0000313" key="2">
    <source>
        <dbReference type="EMBL" id="KAJ8371631.1"/>
    </source>
</evidence>
<reference evidence="2" key="1">
    <citation type="journal article" date="2023" name="Science">
        <title>Genome structures resolve the early diversification of teleost fishes.</title>
        <authorList>
            <person name="Parey E."/>
            <person name="Louis A."/>
            <person name="Montfort J."/>
            <person name="Bouchez O."/>
            <person name="Roques C."/>
            <person name="Iampietro C."/>
            <person name="Lluch J."/>
            <person name="Castinel A."/>
            <person name="Donnadieu C."/>
            <person name="Desvignes T."/>
            <person name="Floi Bucao C."/>
            <person name="Jouanno E."/>
            <person name="Wen M."/>
            <person name="Mejri S."/>
            <person name="Dirks R."/>
            <person name="Jansen H."/>
            <person name="Henkel C."/>
            <person name="Chen W.J."/>
            <person name="Zahm M."/>
            <person name="Cabau C."/>
            <person name="Klopp C."/>
            <person name="Thompson A.W."/>
            <person name="Robinson-Rechavi M."/>
            <person name="Braasch I."/>
            <person name="Lecointre G."/>
            <person name="Bobe J."/>
            <person name="Postlethwait J.H."/>
            <person name="Berthelot C."/>
            <person name="Roest Crollius H."/>
            <person name="Guiguen Y."/>
        </authorList>
    </citation>
    <scope>NUCLEOTIDE SEQUENCE</scope>
    <source>
        <strain evidence="2">NC1722</strain>
    </source>
</reference>
<name>A0AAD7R813_9TELE</name>
<organism evidence="2 3">
    <name type="scientific">Aldrovandia affinis</name>
    <dbReference type="NCBI Taxonomy" id="143900"/>
    <lineage>
        <taxon>Eukaryota</taxon>
        <taxon>Metazoa</taxon>
        <taxon>Chordata</taxon>
        <taxon>Craniata</taxon>
        <taxon>Vertebrata</taxon>
        <taxon>Euteleostomi</taxon>
        <taxon>Actinopterygii</taxon>
        <taxon>Neopterygii</taxon>
        <taxon>Teleostei</taxon>
        <taxon>Notacanthiformes</taxon>
        <taxon>Halosauridae</taxon>
        <taxon>Aldrovandia</taxon>
    </lineage>
</organism>
<dbReference type="AlphaFoldDB" id="A0AAD7R813"/>
<gene>
    <name evidence="2" type="ORF">AAFF_G00306670</name>
</gene>
<evidence type="ECO:0000313" key="3">
    <source>
        <dbReference type="Proteomes" id="UP001221898"/>
    </source>
</evidence>
<dbReference type="Proteomes" id="UP001221898">
    <property type="component" value="Unassembled WGS sequence"/>
</dbReference>
<feature type="compositionally biased region" description="Basic and acidic residues" evidence="1">
    <location>
        <begin position="51"/>
        <end position="73"/>
    </location>
</feature>
<protein>
    <submittedName>
        <fullName evidence="2">Uncharacterized protein</fullName>
    </submittedName>
</protein>
<sequence length="140" mass="15648">MSNGKADGDTVRTLSIAEGVDGLDSRLKNHSYAWAPPLHTNVHIDPAPEGPKTHLKQEERTTMRPKPPRDRPRCPLFITHRNKRRPQAGDYRHLPLGHQGAPPTLAHAPSTPAVLWPYPDTFTAHLSPKRNAPDRPVFLD</sequence>
<evidence type="ECO:0000256" key="1">
    <source>
        <dbReference type="SAM" id="MobiDB-lite"/>
    </source>
</evidence>
<proteinExistence type="predicted"/>
<feature type="region of interest" description="Disordered" evidence="1">
    <location>
        <begin position="40"/>
        <end position="108"/>
    </location>
</feature>